<evidence type="ECO:0000313" key="1">
    <source>
        <dbReference type="EMBL" id="QDA32592.1"/>
    </source>
</evidence>
<accession>A0A4Y5SQZ6</accession>
<evidence type="ECO:0008006" key="3">
    <source>
        <dbReference type="Google" id="ProtNLM"/>
    </source>
</evidence>
<gene>
    <name evidence="1" type="ORF">FH039_12070</name>
</gene>
<sequence>MGLIQFRRLWGEKVIVERKNRDVVVGTLSGEDGMFIYLENGQLIRENQTIEVPTAIISKKSISMLRVAKNDS</sequence>
<name>A0A4Y5SQZ6_9EURY</name>
<reference evidence="1 2" key="1">
    <citation type="submission" date="2019-06" db="EMBL/GenBank/DDBJ databases">
        <title>Thermococcus indicus sp. nov., a Fe(III)-reducing hyperthermophilic archaeon isolated from the Onnuri vent field of the Central Indian Ocean ridge.</title>
        <authorList>
            <person name="Lim J.K."/>
            <person name="Kim Y.J."/>
            <person name="Kwon K.K."/>
        </authorList>
    </citation>
    <scope>NUCLEOTIDE SEQUENCE [LARGE SCALE GENOMIC DNA]</scope>
    <source>
        <strain evidence="1 2">IOH1</strain>
        <plasmid evidence="1 2">pTI1</plasmid>
    </source>
</reference>
<dbReference type="SUPFAM" id="SSF50182">
    <property type="entry name" value="Sm-like ribonucleoproteins"/>
    <property type="match status" value="1"/>
</dbReference>
<organism evidence="1 2">
    <name type="scientific">Thermococcus indicus</name>
    <dbReference type="NCBI Taxonomy" id="2586643"/>
    <lineage>
        <taxon>Archaea</taxon>
        <taxon>Methanobacteriati</taxon>
        <taxon>Methanobacteriota</taxon>
        <taxon>Thermococci</taxon>
        <taxon>Thermococcales</taxon>
        <taxon>Thermococcaceae</taxon>
        <taxon>Thermococcus</taxon>
    </lineage>
</organism>
<protein>
    <recommendedName>
        <fullName evidence="3">LSM domain-containing protein</fullName>
    </recommendedName>
</protein>
<proteinExistence type="predicted"/>
<dbReference type="KEGG" id="tic:FH039_12070"/>
<keyword evidence="1" id="KW-0614">Plasmid</keyword>
<keyword evidence="2" id="KW-1185">Reference proteome</keyword>
<dbReference type="EMBL" id="CP040847">
    <property type="protein sequence ID" value="QDA32592.1"/>
    <property type="molecule type" value="Genomic_DNA"/>
</dbReference>
<geneLocation type="plasmid" evidence="1 2">
    <name>pTI1</name>
</geneLocation>
<dbReference type="AlphaFoldDB" id="A0A4Y5SQZ6"/>
<dbReference type="InterPro" id="IPR010920">
    <property type="entry name" value="LSM_dom_sf"/>
</dbReference>
<dbReference type="GeneID" id="40475932"/>
<dbReference type="Proteomes" id="UP000306007">
    <property type="component" value="Plasmid pTI1"/>
</dbReference>
<evidence type="ECO:0000313" key="2">
    <source>
        <dbReference type="Proteomes" id="UP000306007"/>
    </source>
</evidence>
<dbReference type="RefSeq" id="WP_139681896.1">
    <property type="nucleotide sequence ID" value="NZ_CP040847.1"/>
</dbReference>